<dbReference type="InterPro" id="IPR024185">
    <property type="entry name" value="FTHF_cligase-like_sf"/>
</dbReference>
<protein>
    <recommendedName>
        <fullName evidence="5">5-formyltetrahydrofolate cyclo-ligase</fullName>
        <ecNumber evidence="5">6.3.3.2</ecNumber>
    </recommendedName>
</protein>
<evidence type="ECO:0000256" key="2">
    <source>
        <dbReference type="ARBA" id="ARBA00022741"/>
    </source>
</evidence>
<dbReference type="Proteomes" id="UP000199064">
    <property type="component" value="Unassembled WGS sequence"/>
</dbReference>
<evidence type="ECO:0000256" key="5">
    <source>
        <dbReference type="RuleBase" id="RU361279"/>
    </source>
</evidence>
<evidence type="ECO:0000256" key="4">
    <source>
        <dbReference type="PIRSR" id="PIRSR006806-1"/>
    </source>
</evidence>
<dbReference type="AlphaFoldDB" id="A0A1H4IXA1"/>
<gene>
    <name evidence="6" type="ORF">SAMN05216452_0725</name>
</gene>
<dbReference type="GO" id="GO:0005524">
    <property type="term" value="F:ATP binding"/>
    <property type="evidence" value="ECO:0007669"/>
    <property type="project" value="UniProtKB-KW"/>
</dbReference>
<dbReference type="PANTHER" id="PTHR23407">
    <property type="entry name" value="ATPASE INHIBITOR/5-FORMYLTETRAHYDROFOLATE CYCLO-LIGASE"/>
    <property type="match status" value="1"/>
</dbReference>
<dbReference type="Gene3D" id="3.40.50.10420">
    <property type="entry name" value="NagB/RpiA/CoA transferase-like"/>
    <property type="match status" value="1"/>
</dbReference>
<evidence type="ECO:0000256" key="1">
    <source>
        <dbReference type="ARBA" id="ARBA00010638"/>
    </source>
</evidence>
<comment type="catalytic activity">
    <reaction evidence="5">
        <text>(6S)-5-formyl-5,6,7,8-tetrahydrofolate + ATP = (6R)-5,10-methenyltetrahydrofolate + ADP + phosphate</text>
        <dbReference type="Rhea" id="RHEA:10488"/>
        <dbReference type="ChEBI" id="CHEBI:30616"/>
        <dbReference type="ChEBI" id="CHEBI:43474"/>
        <dbReference type="ChEBI" id="CHEBI:57455"/>
        <dbReference type="ChEBI" id="CHEBI:57457"/>
        <dbReference type="ChEBI" id="CHEBI:456216"/>
        <dbReference type="EC" id="6.3.3.2"/>
    </reaction>
</comment>
<feature type="binding site" evidence="4">
    <location>
        <position position="92"/>
    </location>
    <ligand>
        <name>substrate</name>
    </ligand>
</feature>
<reference evidence="7" key="1">
    <citation type="submission" date="2016-10" db="EMBL/GenBank/DDBJ databases">
        <authorList>
            <person name="Varghese N."/>
            <person name="Submissions S."/>
        </authorList>
    </citation>
    <scope>NUCLEOTIDE SEQUENCE [LARGE SCALE GENOMIC DNA]</scope>
    <source>
        <strain evidence="7">ES.061</strain>
    </source>
</reference>
<evidence type="ECO:0000313" key="7">
    <source>
        <dbReference type="Proteomes" id="UP000199064"/>
    </source>
</evidence>
<feature type="binding site" evidence="4">
    <location>
        <begin position="166"/>
        <end position="174"/>
    </location>
    <ligand>
        <name>ATP</name>
        <dbReference type="ChEBI" id="CHEBI:30616"/>
    </ligand>
</feature>
<dbReference type="InterPro" id="IPR002698">
    <property type="entry name" value="FTHF_cligase"/>
</dbReference>
<comment type="cofactor">
    <cofactor evidence="5">
        <name>Mg(2+)</name>
        <dbReference type="ChEBI" id="CHEBI:18420"/>
    </cofactor>
</comment>
<dbReference type="InterPro" id="IPR037171">
    <property type="entry name" value="NagB/RpiA_transferase-like"/>
</dbReference>
<dbReference type="GO" id="GO:0035999">
    <property type="term" value="P:tetrahydrofolate interconversion"/>
    <property type="evidence" value="ECO:0007669"/>
    <property type="project" value="TreeGrafter"/>
</dbReference>
<accession>A0A1H4IXA1</accession>
<keyword evidence="5" id="KW-0479">Metal-binding</keyword>
<proteinExistence type="inferred from homology"/>
<dbReference type="GO" id="GO:0030272">
    <property type="term" value="F:5-formyltetrahydrofolate cyclo-ligase activity"/>
    <property type="evidence" value="ECO:0007669"/>
    <property type="project" value="UniProtKB-EC"/>
</dbReference>
<keyword evidence="3 4" id="KW-0067">ATP-binding</keyword>
<keyword evidence="2 4" id="KW-0547">Nucleotide-binding</keyword>
<dbReference type="EMBL" id="FNSL01000001">
    <property type="protein sequence ID" value="SEB38694.1"/>
    <property type="molecule type" value="Genomic_DNA"/>
</dbReference>
<dbReference type="EC" id="6.3.3.2" evidence="5"/>
<dbReference type="GO" id="GO:0009396">
    <property type="term" value="P:folic acid-containing compound biosynthetic process"/>
    <property type="evidence" value="ECO:0007669"/>
    <property type="project" value="TreeGrafter"/>
</dbReference>
<dbReference type="Pfam" id="PF01812">
    <property type="entry name" value="5-FTHF_cyc-lig"/>
    <property type="match status" value="1"/>
</dbReference>
<keyword evidence="5" id="KW-0460">Magnesium</keyword>
<dbReference type="GO" id="GO:0046872">
    <property type="term" value="F:metal ion binding"/>
    <property type="evidence" value="ECO:0007669"/>
    <property type="project" value="UniProtKB-KW"/>
</dbReference>
<dbReference type="RefSeq" id="WP_090326748.1">
    <property type="nucleotide sequence ID" value="NZ_FNSL01000001.1"/>
</dbReference>
<dbReference type="NCBIfam" id="TIGR02727">
    <property type="entry name" value="MTHFS_bact"/>
    <property type="match status" value="1"/>
</dbReference>
<dbReference type="PIRSF" id="PIRSF006806">
    <property type="entry name" value="FTHF_cligase"/>
    <property type="match status" value="1"/>
</dbReference>
<evidence type="ECO:0000256" key="3">
    <source>
        <dbReference type="ARBA" id="ARBA00022840"/>
    </source>
</evidence>
<dbReference type="SUPFAM" id="SSF100950">
    <property type="entry name" value="NagB/RpiA/CoA transferase-like"/>
    <property type="match status" value="1"/>
</dbReference>
<comment type="similarity">
    <text evidence="1 5">Belongs to the 5-formyltetrahydrofolate cyclo-ligase family.</text>
</comment>
<evidence type="ECO:0000313" key="6">
    <source>
        <dbReference type="EMBL" id="SEB38694.1"/>
    </source>
</evidence>
<organism evidence="6 7">
    <name type="scientific">Nitratireductor aquibiodomus</name>
    <dbReference type="NCBI Taxonomy" id="204799"/>
    <lineage>
        <taxon>Bacteria</taxon>
        <taxon>Pseudomonadati</taxon>
        <taxon>Pseudomonadota</taxon>
        <taxon>Alphaproteobacteria</taxon>
        <taxon>Hyphomicrobiales</taxon>
        <taxon>Phyllobacteriaceae</taxon>
        <taxon>Nitratireductor</taxon>
    </lineage>
</organism>
<sequence length="216" mass="23916">MSDTPGDRTRPHASPPCFMHELDGRAGISSAEVWPEVRRWRKATRDRLIAERLAVPAAERTHLADIIAQKLDALIGDPSGRVIGLYWPFRGEPDLRPWLATLHDRGAMTALPVVIQKAAPLVFRPYRPGDTLERGVWNIPVPATDKEIVPDIVVSPLVGFDKGNYRLGYGGGFYDRTIAALPRKPLLVGIGYAFSQLPTIYPQPHDIPMDRIVTAG</sequence>
<dbReference type="PANTHER" id="PTHR23407:SF1">
    <property type="entry name" value="5-FORMYLTETRAHYDROFOLATE CYCLO-LIGASE"/>
    <property type="match status" value="1"/>
</dbReference>
<keyword evidence="7" id="KW-1185">Reference proteome</keyword>
<name>A0A1H4IXA1_9HYPH</name>